<keyword evidence="5 6" id="KW-0472">Membrane</keyword>
<evidence type="ECO:0000256" key="6">
    <source>
        <dbReference type="SAM" id="Phobius"/>
    </source>
</evidence>
<dbReference type="PANTHER" id="PTHR30086:SF20">
    <property type="entry name" value="ARGININE EXPORTER PROTEIN ARGO-RELATED"/>
    <property type="match status" value="1"/>
</dbReference>
<dbReference type="EMBL" id="MJMN01000064">
    <property type="protein sequence ID" value="OMG76156.1"/>
    <property type="molecule type" value="Genomic_DNA"/>
</dbReference>
<evidence type="ECO:0000256" key="3">
    <source>
        <dbReference type="ARBA" id="ARBA00022692"/>
    </source>
</evidence>
<keyword evidence="3 6" id="KW-0812">Transmembrane</keyword>
<organism evidence="7 8">
    <name type="scientific">Alcaligenes xylosoxydans xylosoxydans</name>
    <name type="common">Achromobacter xylosoxidans</name>
    <dbReference type="NCBI Taxonomy" id="85698"/>
    <lineage>
        <taxon>Bacteria</taxon>
        <taxon>Pseudomonadati</taxon>
        <taxon>Pseudomonadota</taxon>
        <taxon>Betaproteobacteria</taxon>
        <taxon>Burkholderiales</taxon>
        <taxon>Alcaligenaceae</taxon>
        <taxon>Achromobacter</taxon>
    </lineage>
</organism>
<dbReference type="PANTHER" id="PTHR30086">
    <property type="entry name" value="ARGININE EXPORTER PROTEIN ARGO"/>
    <property type="match status" value="1"/>
</dbReference>
<evidence type="ECO:0000256" key="5">
    <source>
        <dbReference type="ARBA" id="ARBA00023136"/>
    </source>
</evidence>
<feature type="transmembrane region" description="Helical" evidence="6">
    <location>
        <begin position="115"/>
        <end position="136"/>
    </location>
</feature>
<dbReference type="PIRSF" id="PIRSF006324">
    <property type="entry name" value="LeuE"/>
    <property type="match status" value="1"/>
</dbReference>
<dbReference type="InterPro" id="IPR001123">
    <property type="entry name" value="LeuE-type"/>
</dbReference>
<comment type="subcellular location">
    <subcellularLocation>
        <location evidence="1">Cell membrane</location>
        <topology evidence="1">Multi-pass membrane protein</topology>
    </subcellularLocation>
</comment>
<dbReference type="OrthoDB" id="9804822at2"/>
<dbReference type="GO" id="GO:0015171">
    <property type="term" value="F:amino acid transmembrane transporter activity"/>
    <property type="evidence" value="ECO:0007669"/>
    <property type="project" value="TreeGrafter"/>
</dbReference>
<reference evidence="7 8" key="1">
    <citation type="submission" date="2016-09" db="EMBL/GenBank/DDBJ databases">
        <title>Phylogenomics of Achromobacter.</title>
        <authorList>
            <person name="Jeukens J."/>
            <person name="Freschi L."/>
            <person name="Vincent A.T."/>
            <person name="Emond-Rheault J.-G."/>
            <person name="Kukavica-Ibrulj I."/>
            <person name="Charette S.J."/>
            <person name="Levesque R.C."/>
        </authorList>
    </citation>
    <scope>NUCLEOTIDE SEQUENCE [LARGE SCALE GENOMIC DNA]</scope>
    <source>
        <strain evidence="7 8">AUS488</strain>
    </source>
</reference>
<protein>
    <submittedName>
        <fullName evidence="7">Amino acid transporter</fullName>
    </submittedName>
</protein>
<evidence type="ECO:0000313" key="7">
    <source>
        <dbReference type="EMBL" id="OMG76156.1"/>
    </source>
</evidence>
<proteinExistence type="predicted"/>
<comment type="caution">
    <text evidence="7">The sequence shown here is derived from an EMBL/GenBank/DDBJ whole genome shotgun (WGS) entry which is preliminary data.</text>
</comment>
<evidence type="ECO:0000256" key="1">
    <source>
        <dbReference type="ARBA" id="ARBA00004651"/>
    </source>
</evidence>
<feature type="transmembrane region" description="Helical" evidence="6">
    <location>
        <begin position="148"/>
        <end position="173"/>
    </location>
</feature>
<accession>A0A1R1JKN6</accession>
<sequence>MDFSTFFLFSATVIPLVCTPGPDILFIASQAVSTGTTAGLRATIGVVLGYCVHSLLVALGLAAVVAASPALFEAIRWVGITYLIYLACKLLRAALRPGDIRVPRGRVKGQLSKGFLTSLLNPKGMMVYLAILPQFMDRQLGDTTLQAVMLSAIFMFWCAVVYSAICVALGRFGGGAGLSDARRRLVDSAAGGMILMAAGFMALFHR</sequence>
<evidence type="ECO:0000256" key="2">
    <source>
        <dbReference type="ARBA" id="ARBA00022475"/>
    </source>
</evidence>
<keyword evidence="2" id="KW-1003">Cell membrane</keyword>
<name>A0A1R1JKN6_ALCXX</name>
<evidence type="ECO:0000256" key="4">
    <source>
        <dbReference type="ARBA" id="ARBA00022989"/>
    </source>
</evidence>
<dbReference type="GO" id="GO:0005886">
    <property type="term" value="C:plasma membrane"/>
    <property type="evidence" value="ECO:0007669"/>
    <property type="project" value="UniProtKB-SubCell"/>
</dbReference>
<feature type="transmembrane region" description="Helical" evidence="6">
    <location>
        <begin position="185"/>
        <end position="204"/>
    </location>
</feature>
<dbReference type="Pfam" id="PF01810">
    <property type="entry name" value="LysE"/>
    <property type="match status" value="1"/>
</dbReference>
<dbReference type="Proteomes" id="UP000187251">
    <property type="component" value="Unassembled WGS sequence"/>
</dbReference>
<keyword evidence="4 6" id="KW-1133">Transmembrane helix</keyword>
<feature type="transmembrane region" description="Helical" evidence="6">
    <location>
        <begin position="40"/>
        <end position="68"/>
    </location>
</feature>
<feature type="transmembrane region" description="Helical" evidence="6">
    <location>
        <begin position="6"/>
        <end position="28"/>
    </location>
</feature>
<dbReference type="AlphaFoldDB" id="A0A1R1JKN6"/>
<dbReference type="RefSeq" id="WP_076416192.1">
    <property type="nucleotide sequence ID" value="NZ_AP028040.1"/>
</dbReference>
<gene>
    <name evidence="7" type="ORF">BIZ92_17870</name>
</gene>
<evidence type="ECO:0000313" key="8">
    <source>
        <dbReference type="Proteomes" id="UP000187251"/>
    </source>
</evidence>